<dbReference type="GO" id="GO:0016491">
    <property type="term" value="F:oxidoreductase activity"/>
    <property type="evidence" value="ECO:0007669"/>
    <property type="project" value="UniProtKB-KW"/>
</dbReference>
<evidence type="ECO:0000256" key="2">
    <source>
        <dbReference type="ARBA" id="ARBA00023002"/>
    </source>
</evidence>
<dbReference type="Pfam" id="PF05368">
    <property type="entry name" value="NmrA"/>
    <property type="match status" value="1"/>
</dbReference>
<feature type="domain" description="NmrA-like" evidence="3">
    <location>
        <begin position="3"/>
        <end position="282"/>
    </location>
</feature>
<sequence>MITVAVAGGTSAGLGRSILTALKQYPDQLKGVVLGRASSKTPQWLEKMGVEVRKVDYSSVDSLTAALQGVHTVICVLLANDGTGESSQINLLNAGLRAGISRFAPAEFGCGLLANPRVDILHPRHIVTDACREAQQKHPGFEYACFNVGLFMNYLGYGAPDEEGALNGLNDTWVWVWDVKGMKAAIPLTKEGKVPRMTTTEIGDVGKFVAAACLLPKGSWKEDFGIVGETIQMDEVVKIIDNVRGKKMEVTFRPYDQVVEENRKEEIVYPNKFWGQLEEMVARNAVGEGIVNPVLNELCPEVRPMSVEQYVRKFWS</sequence>
<proteinExistence type="predicted"/>
<evidence type="ECO:0000259" key="3">
    <source>
        <dbReference type="Pfam" id="PF05368"/>
    </source>
</evidence>
<organism evidence="4 5">
    <name type="scientific">Byssothecium circinans</name>
    <dbReference type="NCBI Taxonomy" id="147558"/>
    <lineage>
        <taxon>Eukaryota</taxon>
        <taxon>Fungi</taxon>
        <taxon>Dikarya</taxon>
        <taxon>Ascomycota</taxon>
        <taxon>Pezizomycotina</taxon>
        <taxon>Dothideomycetes</taxon>
        <taxon>Pleosporomycetidae</taxon>
        <taxon>Pleosporales</taxon>
        <taxon>Massarineae</taxon>
        <taxon>Massarinaceae</taxon>
        <taxon>Byssothecium</taxon>
    </lineage>
</organism>
<dbReference type="PANTHER" id="PTHR47706">
    <property type="entry name" value="NMRA-LIKE FAMILY PROTEIN"/>
    <property type="match status" value="1"/>
</dbReference>
<dbReference type="InterPro" id="IPR051609">
    <property type="entry name" value="NmrA/Isoflavone_reductase-like"/>
</dbReference>
<dbReference type="SUPFAM" id="SSF51735">
    <property type="entry name" value="NAD(P)-binding Rossmann-fold domains"/>
    <property type="match status" value="1"/>
</dbReference>
<protein>
    <submittedName>
        <fullName evidence="4">NAD(P)-binding protein</fullName>
    </submittedName>
</protein>
<name>A0A6A5UIK8_9PLEO</name>
<evidence type="ECO:0000256" key="1">
    <source>
        <dbReference type="ARBA" id="ARBA00022857"/>
    </source>
</evidence>
<keyword evidence="1" id="KW-0521">NADP</keyword>
<dbReference type="OrthoDB" id="10000533at2759"/>
<evidence type="ECO:0000313" key="4">
    <source>
        <dbReference type="EMBL" id="KAF1963809.1"/>
    </source>
</evidence>
<keyword evidence="2" id="KW-0560">Oxidoreductase</keyword>
<gene>
    <name evidence="4" type="ORF">CC80DRAFT_433666</name>
</gene>
<dbReference type="EMBL" id="ML976977">
    <property type="protein sequence ID" value="KAF1963809.1"/>
    <property type="molecule type" value="Genomic_DNA"/>
</dbReference>
<keyword evidence="5" id="KW-1185">Reference proteome</keyword>
<dbReference type="AlphaFoldDB" id="A0A6A5UIK8"/>
<dbReference type="InterPro" id="IPR008030">
    <property type="entry name" value="NmrA-like"/>
</dbReference>
<dbReference type="PANTHER" id="PTHR47706:SF2">
    <property type="entry name" value="ISOFLAVONE REDUCTASE FAMILY PROTEIN (AFU_ORTHOLOGUE AFUA_2G05290)"/>
    <property type="match status" value="1"/>
</dbReference>
<accession>A0A6A5UIK8</accession>
<evidence type="ECO:0000313" key="5">
    <source>
        <dbReference type="Proteomes" id="UP000800035"/>
    </source>
</evidence>
<dbReference type="InterPro" id="IPR036291">
    <property type="entry name" value="NAD(P)-bd_dom_sf"/>
</dbReference>
<reference evidence="4" key="1">
    <citation type="journal article" date="2020" name="Stud. Mycol.">
        <title>101 Dothideomycetes genomes: a test case for predicting lifestyles and emergence of pathogens.</title>
        <authorList>
            <person name="Haridas S."/>
            <person name="Albert R."/>
            <person name="Binder M."/>
            <person name="Bloem J."/>
            <person name="Labutti K."/>
            <person name="Salamov A."/>
            <person name="Andreopoulos B."/>
            <person name="Baker S."/>
            <person name="Barry K."/>
            <person name="Bills G."/>
            <person name="Bluhm B."/>
            <person name="Cannon C."/>
            <person name="Castanera R."/>
            <person name="Culley D."/>
            <person name="Daum C."/>
            <person name="Ezra D."/>
            <person name="Gonzalez J."/>
            <person name="Henrissat B."/>
            <person name="Kuo A."/>
            <person name="Liang C."/>
            <person name="Lipzen A."/>
            <person name="Lutzoni F."/>
            <person name="Magnuson J."/>
            <person name="Mondo S."/>
            <person name="Nolan M."/>
            <person name="Ohm R."/>
            <person name="Pangilinan J."/>
            <person name="Park H.-J."/>
            <person name="Ramirez L."/>
            <person name="Alfaro M."/>
            <person name="Sun H."/>
            <person name="Tritt A."/>
            <person name="Yoshinaga Y."/>
            <person name="Zwiers L.-H."/>
            <person name="Turgeon B."/>
            <person name="Goodwin S."/>
            <person name="Spatafora J."/>
            <person name="Crous P."/>
            <person name="Grigoriev I."/>
        </authorList>
    </citation>
    <scope>NUCLEOTIDE SEQUENCE</scope>
    <source>
        <strain evidence="4">CBS 675.92</strain>
    </source>
</reference>
<dbReference type="Gene3D" id="3.90.25.10">
    <property type="entry name" value="UDP-galactose 4-epimerase, domain 1"/>
    <property type="match status" value="1"/>
</dbReference>
<dbReference type="Gene3D" id="3.40.50.720">
    <property type="entry name" value="NAD(P)-binding Rossmann-like Domain"/>
    <property type="match status" value="1"/>
</dbReference>
<dbReference type="Proteomes" id="UP000800035">
    <property type="component" value="Unassembled WGS sequence"/>
</dbReference>